<organism evidence="2 3">
    <name type="scientific">Trichonephila inaurata madagascariensis</name>
    <dbReference type="NCBI Taxonomy" id="2747483"/>
    <lineage>
        <taxon>Eukaryota</taxon>
        <taxon>Metazoa</taxon>
        <taxon>Ecdysozoa</taxon>
        <taxon>Arthropoda</taxon>
        <taxon>Chelicerata</taxon>
        <taxon>Arachnida</taxon>
        <taxon>Araneae</taxon>
        <taxon>Araneomorphae</taxon>
        <taxon>Entelegynae</taxon>
        <taxon>Araneoidea</taxon>
        <taxon>Nephilidae</taxon>
        <taxon>Trichonephila</taxon>
        <taxon>Trichonephila inaurata</taxon>
    </lineage>
</organism>
<evidence type="ECO:0000313" key="2">
    <source>
        <dbReference type="EMBL" id="GFS32257.1"/>
    </source>
</evidence>
<dbReference type="Proteomes" id="UP000886998">
    <property type="component" value="Unassembled WGS sequence"/>
</dbReference>
<name>A0A8X6M8S8_9ARAC</name>
<evidence type="ECO:0000313" key="3">
    <source>
        <dbReference type="Proteomes" id="UP000886998"/>
    </source>
</evidence>
<protein>
    <recommendedName>
        <fullName evidence="4">Secreted protein</fullName>
    </recommendedName>
</protein>
<feature type="signal peptide" evidence="1">
    <location>
        <begin position="1"/>
        <end position="24"/>
    </location>
</feature>
<comment type="caution">
    <text evidence="2">The sequence shown here is derived from an EMBL/GenBank/DDBJ whole genome shotgun (WGS) entry which is preliminary data.</text>
</comment>
<proteinExistence type="predicted"/>
<dbReference type="EMBL" id="BMAV01024329">
    <property type="protein sequence ID" value="GFS32257.1"/>
    <property type="molecule type" value="Genomic_DNA"/>
</dbReference>
<dbReference type="AlphaFoldDB" id="A0A8X6M8S8"/>
<reference evidence="2" key="1">
    <citation type="submission" date="2020-08" db="EMBL/GenBank/DDBJ databases">
        <title>Multicomponent nature underlies the extraordinary mechanical properties of spider dragline silk.</title>
        <authorList>
            <person name="Kono N."/>
            <person name="Nakamura H."/>
            <person name="Mori M."/>
            <person name="Yoshida Y."/>
            <person name="Ohtoshi R."/>
            <person name="Malay A.D."/>
            <person name="Moran D.A.P."/>
            <person name="Tomita M."/>
            <person name="Numata K."/>
            <person name="Arakawa K."/>
        </authorList>
    </citation>
    <scope>NUCLEOTIDE SEQUENCE</scope>
</reference>
<feature type="chain" id="PRO_5036473144" description="Secreted protein" evidence="1">
    <location>
        <begin position="25"/>
        <end position="88"/>
    </location>
</feature>
<evidence type="ECO:0000256" key="1">
    <source>
        <dbReference type="SAM" id="SignalP"/>
    </source>
</evidence>
<evidence type="ECO:0008006" key="4">
    <source>
        <dbReference type="Google" id="ProtNLM"/>
    </source>
</evidence>
<accession>A0A8X6M8S8</accession>
<keyword evidence="1" id="KW-0732">Signal</keyword>
<keyword evidence="3" id="KW-1185">Reference proteome</keyword>
<gene>
    <name evidence="2" type="ORF">TNIN_168791</name>
</gene>
<sequence>MYTLPPPWCDLFVFLIFNSKLCDCLVESLKTDSDPPFTPPTAVAIFSAGKALFNDVTATSLTVSKFSVELFFFLRISDNNQTLRIDKA</sequence>